<proteinExistence type="inferred from homology"/>
<dbReference type="InterPro" id="IPR012725">
    <property type="entry name" value="Chaperone_DnaK"/>
</dbReference>
<dbReference type="AlphaFoldDB" id="A0A8T3VSN7"/>
<dbReference type="InterPro" id="IPR018181">
    <property type="entry name" value="Heat_shock_70_CS"/>
</dbReference>
<dbReference type="InterPro" id="IPR029048">
    <property type="entry name" value="HSP70_C_sf"/>
</dbReference>
<dbReference type="InterPro" id="IPR029047">
    <property type="entry name" value="HSP70_peptide-bd_sf"/>
</dbReference>
<feature type="coiled-coil region" evidence="7">
    <location>
        <begin position="493"/>
        <end position="520"/>
    </location>
</feature>
<dbReference type="FunFam" id="2.60.34.10:FF:000014">
    <property type="entry name" value="Chaperone protein DnaK HSP70"/>
    <property type="match status" value="1"/>
</dbReference>
<dbReference type="PROSITE" id="PS00297">
    <property type="entry name" value="HSP70_1"/>
    <property type="match status" value="1"/>
</dbReference>
<reference evidence="9" key="1">
    <citation type="submission" date="2019-04" db="EMBL/GenBank/DDBJ databases">
        <title>Evolution of Biomass-Degrading Anaerobic Consortia Revealed by Metagenomics.</title>
        <authorList>
            <person name="Peng X."/>
        </authorList>
    </citation>
    <scope>NUCLEOTIDE SEQUENCE</scope>
    <source>
        <strain evidence="9">SIG14</strain>
    </source>
</reference>
<dbReference type="Gene3D" id="2.60.34.10">
    <property type="entry name" value="Substrate Binding Domain Of DNAk, Chain A, domain 1"/>
    <property type="match status" value="1"/>
</dbReference>
<dbReference type="InterPro" id="IPR013126">
    <property type="entry name" value="Hsp_70_fam"/>
</dbReference>
<evidence type="ECO:0000313" key="9">
    <source>
        <dbReference type="EMBL" id="MBE6512301.1"/>
    </source>
</evidence>
<comment type="similarity">
    <text evidence="1 5 6">Belongs to the heat shock protein 70 family.</text>
</comment>
<dbReference type="CDD" id="cd10234">
    <property type="entry name" value="ASKHA_NBD_HSP70_DnaK-like"/>
    <property type="match status" value="1"/>
</dbReference>
<dbReference type="FunFam" id="3.90.640.10:FF:000003">
    <property type="entry name" value="Molecular chaperone DnaK"/>
    <property type="match status" value="1"/>
</dbReference>
<sequence>MSDTKKEKIIGIDLGTSNSAASVLVGGKPTVIPSAEGASQYGKAFPSYVAFTEDGQQLVGEPARRQAVTNPENTISAIKRKMGTDYKVTIQGKQYTPQEISAKILQKIKKDAESFLGEPIEKAVITVPAYFDDNQRTATKDAGTIAGLDVVRLVNEPTAASLAYGIDKQDDDDDVNILVFDLGGGTLDVTIMEFGGGVFEVQSTSGDTQLGGTDMDNALMNYLASEFKAETGIDLMNDDQAVQRLREAAEKAKIELSTTLTSEVNLPFICMGNDGKPHNLINNLSRAKLEELVDPIVNKCGQPIKQALDDAKMTKNDIDKIILVGGPTRMPIVQKFVENFIGKPVERGIDPMECVAMGAAIQGGVLAGEIKDLVLLDVTPLSLGIETLGGVSTTLIERNTTIPAKKSQIFSTAADNQPSVDIHVVQGERKMAADNTTLGRFQLVGIPPAPRGMPQIEVTFDIDANGIINVTAQDKGTGKEQSITITSSTKLTDEEIEKAVKEAEMNAEADKKKQEEIEVRNNADSMIYTAEKTINEEEIKDKVSDDERSNIERLVAELRELISGDDIAAIKEKTDELTKVVQDIGARIYQEAAAAQQAAQDAAGGAGADPNAGAGPQDDDDGTIDAEFEEKK</sequence>
<keyword evidence="7" id="KW-0175">Coiled coil</keyword>
<dbReference type="SUPFAM" id="SSF100920">
    <property type="entry name" value="Heat shock protein 70kD (HSP70), peptide-binding domain"/>
    <property type="match status" value="1"/>
</dbReference>
<gene>
    <name evidence="5 9" type="primary">dnaK</name>
    <name evidence="9" type="ORF">E7Z75_03995</name>
</gene>
<evidence type="ECO:0000256" key="3">
    <source>
        <dbReference type="ARBA" id="ARBA00022840"/>
    </source>
</evidence>
<organism evidence="9 10">
    <name type="scientific">Methanobrevibacter olleyae</name>
    <dbReference type="NCBI Taxonomy" id="294671"/>
    <lineage>
        <taxon>Archaea</taxon>
        <taxon>Methanobacteriati</taxon>
        <taxon>Methanobacteriota</taxon>
        <taxon>Methanomada group</taxon>
        <taxon>Methanobacteria</taxon>
        <taxon>Methanobacteriales</taxon>
        <taxon>Methanobacteriaceae</taxon>
        <taxon>Methanobrevibacter</taxon>
    </lineage>
</organism>
<dbReference type="EMBL" id="SUTG01000013">
    <property type="protein sequence ID" value="MBE6512301.1"/>
    <property type="molecule type" value="Genomic_DNA"/>
</dbReference>
<evidence type="ECO:0000256" key="2">
    <source>
        <dbReference type="ARBA" id="ARBA00022741"/>
    </source>
</evidence>
<comment type="caution">
    <text evidence="9">The sequence shown here is derived from an EMBL/GenBank/DDBJ whole genome shotgun (WGS) entry which is preliminary data.</text>
</comment>
<dbReference type="Gene3D" id="3.30.420.40">
    <property type="match status" value="3"/>
</dbReference>
<feature type="compositionally biased region" description="Acidic residues" evidence="8">
    <location>
        <begin position="617"/>
        <end position="632"/>
    </location>
</feature>
<dbReference type="NCBIfam" id="NF001413">
    <property type="entry name" value="PRK00290.1"/>
    <property type="match status" value="1"/>
</dbReference>
<dbReference type="GO" id="GO:0051082">
    <property type="term" value="F:unfolded protein binding"/>
    <property type="evidence" value="ECO:0007669"/>
    <property type="project" value="InterPro"/>
</dbReference>
<dbReference type="FunFam" id="3.30.420.40:FF:000071">
    <property type="entry name" value="Molecular chaperone DnaK"/>
    <property type="match status" value="1"/>
</dbReference>
<dbReference type="GO" id="GO:0005524">
    <property type="term" value="F:ATP binding"/>
    <property type="evidence" value="ECO:0007669"/>
    <property type="project" value="UniProtKB-UniRule"/>
</dbReference>
<name>A0A8T3VSN7_METOL</name>
<dbReference type="SUPFAM" id="SSF100934">
    <property type="entry name" value="Heat shock protein 70kD (HSP70), C-terminal subdomain"/>
    <property type="match status" value="1"/>
</dbReference>
<evidence type="ECO:0000256" key="8">
    <source>
        <dbReference type="SAM" id="MobiDB-lite"/>
    </source>
</evidence>
<dbReference type="Pfam" id="PF00012">
    <property type="entry name" value="HSP70"/>
    <property type="match status" value="1"/>
</dbReference>
<evidence type="ECO:0000256" key="6">
    <source>
        <dbReference type="RuleBase" id="RU003322"/>
    </source>
</evidence>
<dbReference type="Gene3D" id="3.30.30.30">
    <property type="match status" value="1"/>
</dbReference>
<dbReference type="Gene3D" id="3.90.640.10">
    <property type="entry name" value="Actin, Chain A, domain 4"/>
    <property type="match status" value="1"/>
</dbReference>
<dbReference type="PROSITE" id="PS00329">
    <property type="entry name" value="HSP70_2"/>
    <property type="match status" value="1"/>
</dbReference>
<protein>
    <recommendedName>
        <fullName evidence="5">Chaperone protein DnaK</fullName>
    </recommendedName>
    <alternativeName>
        <fullName evidence="5">HSP70</fullName>
    </alternativeName>
    <alternativeName>
        <fullName evidence="5">Heat shock 70 kDa protein</fullName>
    </alternativeName>
    <alternativeName>
        <fullName evidence="5">Heat shock protein 70</fullName>
    </alternativeName>
</protein>
<dbReference type="HAMAP" id="MF_00332">
    <property type="entry name" value="DnaK"/>
    <property type="match status" value="1"/>
</dbReference>
<keyword evidence="2 5" id="KW-0547">Nucleotide-binding</keyword>
<dbReference type="SUPFAM" id="SSF53067">
    <property type="entry name" value="Actin-like ATPase domain"/>
    <property type="match status" value="2"/>
</dbReference>
<evidence type="ECO:0000313" key="10">
    <source>
        <dbReference type="Proteomes" id="UP000732619"/>
    </source>
</evidence>
<dbReference type="InterPro" id="IPR043129">
    <property type="entry name" value="ATPase_NBD"/>
</dbReference>
<dbReference type="FunFam" id="1.20.1270.10:FF:000001">
    <property type="entry name" value="Molecular chaperone DnaK"/>
    <property type="match status" value="1"/>
</dbReference>
<evidence type="ECO:0000256" key="7">
    <source>
        <dbReference type="SAM" id="Coils"/>
    </source>
</evidence>
<dbReference type="PANTHER" id="PTHR19375">
    <property type="entry name" value="HEAT SHOCK PROTEIN 70KDA"/>
    <property type="match status" value="1"/>
</dbReference>
<dbReference type="PROSITE" id="PS01036">
    <property type="entry name" value="HSP70_3"/>
    <property type="match status" value="1"/>
</dbReference>
<feature type="region of interest" description="Disordered" evidence="8">
    <location>
        <begin position="593"/>
        <end position="632"/>
    </location>
</feature>
<evidence type="ECO:0000256" key="1">
    <source>
        <dbReference type="ARBA" id="ARBA00007381"/>
    </source>
</evidence>
<dbReference type="NCBIfam" id="TIGR02350">
    <property type="entry name" value="prok_dnaK"/>
    <property type="match status" value="1"/>
</dbReference>
<evidence type="ECO:0000256" key="5">
    <source>
        <dbReference type="HAMAP-Rule" id="MF_00332"/>
    </source>
</evidence>
<keyword evidence="3 5" id="KW-0067">ATP-binding</keyword>
<dbReference type="GO" id="GO:0140662">
    <property type="term" value="F:ATP-dependent protein folding chaperone"/>
    <property type="evidence" value="ECO:0007669"/>
    <property type="project" value="InterPro"/>
</dbReference>
<evidence type="ECO:0000256" key="4">
    <source>
        <dbReference type="ARBA" id="ARBA00023186"/>
    </source>
</evidence>
<dbReference type="Proteomes" id="UP000732619">
    <property type="component" value="Unassembled WGS sequence"/>
</dbReference>
<feature type="compositionally biased region" description="Low complexity" evidence="8">
    <location>
        <begin position="593"/>
        <end position="616"/>
    </location>
</feature>
<accession>A0A8T3VSN7</accession>
<comment type="function">
    <text evidence="5">Acts as a chaperone.</text>
</comment>
<keyword evidence="4 5" id="KW-0143">Chaperone</keyword>
<dbReference type="PRINTS" id="PR00301">
    <property type="entry name" value="HEATSHOCK70"/>
</dbReference>
<dbReference type="Gene3D" id="1.20.1270.10">
    <property type="match status" value="1"/>
</dbReference>